<evidence type="ECO:0000313" key="1">
    <source>
        <dbReference type="EMBL" id="BBG26076.1"/>
    </source>
</evidence>
<dbReference type="RefSeq" id="WP_149564697.1">
    <property type="nucleotide sequence ID" value="NZ_AP018930.1"/>
</dbReference>
<name>A0A510E0R2_9CREN</name>
<proteinExistence type="predicted"/>
<sequence>MLSVSLDHEVPPGSYKVRVYDRVVRVEGEVDLEVPSSGFVMRSAKKVREFPSLINEVWEEKVEVTGRGIHEECDTKVVTKGNSTLTTNPEFVEFIYRKEREFKQAELHSWIILRELLKGINKCVLYDSETKVREDMEDLRSAMRRITDKVYLEIPIDNLSGKMEKITVNLVSSMTPPINVMLKMFGRTMDINYSHTMIIPGSFKGVVGVSDERDHVFFAKIIPSNYELSTRNKRKKVTLSSPEDLVLTQGDVILKLKKEITEDYLKLNAKIALTNLIKAAAFRFRPVIFSDSRSSSSARIWLHSTFEITSKSELKYFLERARSMDPEELMSVVNGMEGEATFDFLNTHTHFAHLVRGEVFMVPKQKWERKEQIDFIIPIQQNNFQEIFSPPLQFDHLRQEHVVGVIHLKRGGELRLVHRGSYRHKTLRISADAEVWQPFEAYLEDYL</sequence>
<reference evidence="2" key="1">
    <citation type="submission" date="2018-09" db="EMBL/GenBank/DDBJ databases">
        <title>Complete Genome Sequencing of Sulfolobus sp. JCM 16834.</title>
        <authorList>
            <person name="Kato S."/>
            <person name="Itoh T."/>
            <person name="Ohkuma M."/>
        </authorList>
    </citation>
    <scope>NUCLEOTIDE SEQUENCE [LARGE SCALE GENOMIC DNA]</scope>
    <source>
        <strain evidence="2">IC-007</strain>
    </source>
</reference>
<organism evidence="1 2">
    <name type="scientific">Sulfuracidifex tepidarius</name>
    <dbReference type="NCBI Taxonomy" id="1294262"/>
    <lineage>
        <taxon>Archaea</taxon>
        <taxon>Thermoproteota</taxon>
        <taxon>Thermoprotei</taxon>
        <taxon>Sulfolobales</taxon>
        <taxon>Sulfolobaceae</taxon>
        <taxon>Sulfuracidifex</taxon>
    </lineage>
</organism>
<protein>
    <submittedName>
        <fullName evidence="1">Uncharacterized protein</fullName>
    </submittedName>
</protein>
<dbReference type="Proteomes" id="UP000325030">
    <property type="component" value="Chromosome"/>
</dbReference>
<dbReference type="EMBL" id="AP018930">
    <property type="protein sequence ID" value="BBG26076.1"/>
    <property type="molecule type" value="Genomic_DNA"/>
</dbReference>
<accession>A0A510E0R2</accession>
<dbReference type="GeneID" id="41717029"/>
<gene>
    <name evidence="1" type="ORF">IC007_0581</name>
</gene>
<evidence type="ECO:0000313" key="2">
    <source>
        <dbReference type="Proteomes" id="UP000325030"/>
    </source>
</evidence>
<dbReference type="AlphaFoldDB" id="A0A510E0R2"/>